<comment type="caution">
    <text evidence="2">The sequence shown here is derived from an EMBL/GenBank/DDBJ whole genome shotgun (WGS) entry which is preliminary data.</text>
</comment>
<dbReference type="AlphaFoldDB" id="A0A9Q3PBS6"/>
<evidence type="ECO:0000313" key="2">
    <source>
        <dbReference type="EMBL" id="MBW0555455.1"/>
    </source>
</evidence>
<evidence type="ECO:0000256" key="1">
    <source>
        <dbReference type="SAM" id="MobiDB-lite"/>
    </source>
</evidence>
<evidence type="ECO:0000313" key="3">
    <source>
        <dbReference type="Proteomes" id="UP000765509"/>
    </source>
</evidence>
<proteinExistence type="predicted"/>
<accession>A0A9Q3PBS6</accession>
<protein>
    <submittedName>
        <fullName evidence="2">Uncharacterized protein</fullName>
    </submittedName>
</protein>
<sequence length="107" mass="11906">MILKLKKLKTQKKGLSVHESDAEPSGEEELSDKLCIENINLSFEVTEAHTHIARYNDECIDLVHLQHTEMQKAKPGRGKGYTSGTSFITNIVIDNKAAKIHLNSGAF</sequence>
<keyword evidence="3" id="KW-1185">Reference proteome</keyword>
<organism evidence="2 3">
    <name type="scientific">Austropuccinia psidii MF-1</name>
    <dbReference type="NCBI Taxonomy" id="1389203"/>
    <lineage>
        <taxon>Eukaryota</taxon>
        <taxon>Fungi</taxon>
        <taxon>Dikarya</taxon>
        <taxon>Basidiomycota</taxon>
        <taxon>Pucciniomycotina</taxon>
        <taxon>Pucciniomycetes</taxon>
        <taxon>Pucciniales</taxon>
        <taxon>Sphaerophragmiaceae</taxon>
        <taxon>Austropuccinia</taxon>
    </lineage>
</organism>
<feature type="region of interest" description="Disordered" evidence="1">
    <location>
        <begin position="9"/>
        <end position="29"/>
    </location>
</feature>
<gene>
    <name evidence="2" type="ORF">O181_095170</name>
</gene>
<reference evidence="2" key="1">
    <citation type="submission" date="2021-03" db="EMBL/GenBank/DDBJ databases">
        <title>Draft genome sequence of rust myrtle Austropuccinia psidii MF-1, a brazilian biotype.</title>
        <authorList>
            <person name="Quecine M.C."/>
            <person name="Pachon D.M.R."/>
            <person name="Bonatelli M.L."/>
            <person name="Correr F.H."/>
            <person name="Franceschini L.M."/>
            <person name="Leite T.F."/>
            <person name="Margarido G.R.A."/>
            <person name="Almeida C.A."/>
            <person name="Ferrarezi J.A."/>
            <person name="Labate C.A."/>
        </authorList>
    </citation>
    <scope>NUCLEOTIDE SEQUENCE</scope>
    <source>
        <strain evidence="2">MF-1</strain>
    </source>
</reference>
<name>A0A9Q3PBS6_9BASI</name>
<dbReference type="EMBL" id="AVOT02062439">
    <property type="protein sequence ID" value="MBW0555455.1"/>
    <property type="molecule type" value="Genomic_DNA"/>
</dbReference>
<dbReference type="Proteomes" id="UP000765509">
    <property type="component" value="Unassembled WGS sequence"/>
</dbReference>